<evidence type="ECO:0000256" key="2">
    <source>
        <dbReference type="SAM" id="Phobius"/>
    </source>
</evidence>
<dbReference type="Proteomes" id="UP001274830">
    <property type="component" value="Unassembled WGS sequence"/>
</dbReference>
<feature type="region of interest" description="Disordered" evidence="1">
    <location>
        <begin position="54"/>
        <end position="110"/>
    </location>
</feature>
<name>A0AAE1BYI3_9PEZI</name>
<sequence>MRSPLPDSSALEAGLVEDERATRLSRVQDNVRNLLRNSIIGSVRSSFARISPLHARTTVEDSPRSPLQSPLRPSPPHEHIQIAHGVLASPSSSACRSDSNSDSPTPIHEHDLERSLFPPISYQDQMTHQSSLFNTRAVAALDHPDLTDPSLAILIQQKTEDRHKRAWKRSRNRKMRYASARHSKASIALCISAGLLLAGIVATYLAFATSQTMTSTFHILFILAILLATIGFVHALVRICLFKPSLQPSPRLCVVADGRLKRRRRHRHHNHHHHERQMPTVSDDTADFVPTMPIPVHLASDAEVRPDSREAGPSVSANRASRIILAESEFATKNLDVELPKPPPAYGRWRGSVRADPELLHWCAIPSLVDASVPAMPSPTYEEAMAAATAAAGVGSGDEQESRTGPPSYVTRESPARRRDDDVVHEARVVELAQAQWVEPEMIQGIGIGRAA</sequence>
<evidence type="ECO:0000256" key="1">
    <source>
        <dbReference type="SAM" id="MobiDB-lite"/>
    </source>
</evidence>
<feature type="region of interest" description="Disordered" evidence="1">
    <location>
        <begin position="264"/>
        <end position="284"/>
    </location>
</feature>
<accession>A0AAE1BYI3</accession>
<organism evidence="3 4">
    <name type="scientific">Recurvomyces mirabilis</name>
    <dbReference type="NCBI Taxonomy" id="574656"/>
    <lineage>
        <taxon>Eukaryota</taxon>
        <taxon>Fungi</taxon>
        <taxon>Dikarya</taxon>
        <taxon>Ascomycota</taxon>
        <taxon>Pezizomycotina</taxon>
        <taxon>Dothideomycetes</taxon>
        <taxon>Dothideomycetidae</taxon>
        <taxon>Mycosphaerellales</taxon>
        <taxon>Teratosphaeriaceae</taxon>
        <taxon>Recurvomyces</taxon>
    </lineage>
</organism>
<evidence type="ECO:0000313" key="4">
    <source>
        <dbReference type="Proteomes" id="UP001274830"/>
    </source>
</evidence>
<keyword evidence="2" id="KW-1133">Transmembrane helix</keyword>
<evidence type="ECO:0000313" key="3">
    <source>
        <dbReference type="EMBL" id="KAK3672794.1"/>
    </source>
</evidence>
<comment type="caution">
    <text evidence="3">The sequence shown here is derived from an EMBL/GenBank/DDBJ whole genome shotgun (WGS) entry which is preliminary data.</text>
</comment>
<dbReference type="AlphaFoldDB" id="A0AAE1BYI3"/>
<dbReference type="EMBL" id="JAUTXT010000030">
    <property type="protein sequence ID" value="KAK3672794.1"/>
    <property type="molecule type" value="Genomic_DNA"/>
</dbReference>
<feature type="compositionally biased region" description="Low complexity" evidence="1">
    <location>
        <begin position="88"/>
        <end position="104"/>
    </location>
</feature>
<proteinExistence type="predicted"/>
<feature type="transmembrane region" description="Helical" evidence="2">
    <location>
        <begin position="219"/>
        <end position="241"/>
    </location>
</feature>
<protein>
    <submittedName>
        <fullName evidence="3">Uncharacterized protein</fullName>
    </submittedName>
</protein>
<feature type="region of interest" description="Disordered" evidence="1">
    <location>
        <begin position="392"/>
        <end position="422"/>
    </location>
</feature>
<keyword evidence="2" id="KW-0812">Transmembrane</keyword>
<gene>
    <name evidence="3" type="ORF">LTR78_007380</name>
</gene>
<keyword evidence="2" id="KW-0472">Membrane</keyword>
<feature type="transmembrane region" description="Helical" evidence="2">
    <location>
        <begin position="185"/>
        <end position="207"/>
    </location>
</feature>
<reference evidence="3" key="1">
    <citation type="submission" date="2023-07" db="EMBL/GenBank/DDBJ databases">
        <title>Black Yeasts Isolated from many extreme environments.</title>
        <authorList>
            <person name="Coleine C."/>
            <person name="Stajich J.E."/>
            <person name="Selbmann L."/>
        </authorList>
    </citation>
    <scope>NUCLEOTIDE SEQUENCE</scope>
    <source>
        <strain evidence="3">CCFEE 5485</strain>
    </source>
</reference>
<feature type="compositionally biased region" description="Basic residues" evidence="1">
    <location>
        <begin position="264"/>
        <end position="275"/>
    </location>
</feature>
<keyword evidence="4" id="KW-1185">Reference proteome</keyword>